<dbReference type="EMBL" id="JAROCF010000001">
    <property type="protein sequence ID" value="MDN4613229.1"/>
    <property type="molecule type" value="Genomic_DNA"/>
</dbReference>
<evidence type="ECO:0000313" key="2">
    <source>
        <dbReference type="EMBL" id="MDN4613229.1"/>
    </source>
</evidence>
<evidence type="ECO:0000256" key="1">
    <source>
        <dbReference type="SAM" id="MobiDB-lite"/>
    </source>
</evidence>
<feature type="region of interest" description="Disordered" evidence="1">
    <location>
        <begin position="1"/>
        <end position="40"/>
    </location>
</feature>
<proteinExistence type="predicted"/>
<reference evidence="2" key="1">
    <citation type="submission" date="2023-06" db="EMBL/GenBank/DDBJ databases">
        <title>MT1 and MT2 Draft Genomes of Novel Species.</title>
        <authorList>
            <person name="Venkateswaran K."/>
        </authorList>
    </citation>
    <scope>NUCLEOTIDE SEQUENCE</scope>
    <source>
        <strain evidence="2">F6_8S_P_1B</strain>
    </source>
</reference>
<sequence length="56" mass="5944">MSDDSADRRPDEFPDRAGYPDGTGSLDEGTGAFGGADLGDLEEFAMEDEEDEDGNV</sequence>
<gene>
    <name evidence="2" type="ORF">P5G50_02085</name>
</gene>
<name>A0ABT8KA80_9MICO</name>
<dbReference type="RefSeq" id="WP_301212709.1">
    <property type="nucleotide sequence ID" value="NZ_JAROCF010000001.1"/>
</dbReference>
<evidence type="ECO:0000313" key="3">
    <source>
        <dbReference type="Proteomes" id="UP001174208"/>
    </source>
</evidence>
<keyword evidence="3" id="KW-1185">Reference proteome</keyword>
<dbReference type="Proteomes" id="UP001174208">
    <property type="component" value="Unassembled WGS sequence"/>
</dbReference>
<protein>
    <submittedName>
        <fullName evidence="2">Uncharacterized protein</fullName>
    </submittedName>
</protein>
<accession>A0ABT8KA80</accession>
<feature type="compositionally biased region" description="Basic and acidic residues" evidence="1">
    <location>
        <begin position="1"/>
        <end position="15"/>
    </location>
</feature>
<organism evidence="2 3">
    <name type="scientific">Leifsonia williamsii</name>
    <dbReference type="NCBI Taxonomy" id="3035919"/>
    <lineage>
        <taxon>Bacteria</taxon>
        <taxon>Bacillati</taxon>
        <taxon>Actinomycetota</taxon>
        <taxon>Actinomycetes</taxon>
        <taxon>Micrococcales</taxon>
        <taxon>Microbacteriaceae</taxon>
        <taxon>Leifsonia</taxon>
    </lineage>
</organism>
<comment type="caution">
    <text evidence="2">The sequence shown here is derived from an EMBL/GenBank/DDBJ whole genome shotgun (WGS) entry which is preliminary data.</text>
</comment>